<dbReference type="SUPFAM" id="SSF51905">
    <property type="entry name" value="FAD/NAD(P)-binding domain"/>
    <property type="match status" value="1"/>
</dbReference>
<dbReference type="PROSITE" id="PS51257">
    <property type="entry name" value="PROKAR_LIPOPROTEIN"/>
    <property type="match status" value="1"/>
</dbReference>
<sequence>MKVAIIGAGIAGLACAHELERLGITCILFERKNMIGTIHPNIGSFFNMEDRPIKDPINYFRHTYGILLTPVERMTTIIMHSPKYKSVVKGNHGYFVLRSKDMNSLDNQLARDLRSKINFNSDPDFKELSREYDYVVVATGNSSVLEKLTEWRTTVTTWIKGATVLGNFEPHTAELWFNTDYARSGYGYLMPFDKSRASLVLITTYTQHGELDDLWQLFLHNEGLNYEIVETYEFDLNTGIAKEHKIDNLYFVGNAAGFIDPLLGLGAFHALESGIFAARSIATGKDYEKMVKVITDKLNVLSDYRDKLDKFKNSDYDRMVKILGMPIIRHVIYDTNIDVIKYAHPIIRFFK</sequence>
<dbReference type="InterPro" id="IPR036188">
    <property type="entry name" value="FAD/NAD-bd_sf"/>
</dbReference>
<dbReference type="PANTHER" id="PTHR42685:SF18">
    <property type="entry name" value="DIGERANYLGERANYLGLYCEROPHOSPHOLIPID REDUCTASE"/>
    <property type="match status" value="1"/>
</dbReference>
<dbReference type="Pfam" id="PF07992">
    <property type="entry name" value="Pyr_redox_2"/>
    <property type="match status" value="1"/>
</dbReference>
<name>A0A223HXF6_THETR</name>
<evidence type="ECO:0000313" key="2">
    <source>
        <dbReference type="EMBL" id="AST57067.1"/>
    </source>
</evidence>
<evidence type="ECO:0000259" key="1">
    <source>
        <dbReference type="Pfam" id="PF07992"/>
    </source>
</evidence>
<feature type="domain" description="FAD/NAD(P)-binding" evidence="1">
    <location>
        <begin position="1"/>
        <end position="143"/>
    </location>
</feature>
<dbReference type="EMBL" id="CP016893">
    <property type="protein sequence ID" value="AST57067.1"/>
    <property type="molecule type" value="Genomic_DNA"/>
</dbReference>
<dbReference type="InterPro" id="IPR050407">
    <property type="entry name" value="Geranylgeranyl_reductase"/>
</dbReference>
<accession>A0A223HXF6</accession>
<reference evidence="2 3" key="1">
    <citation type="submission" date="2016-08" db="EMBL/GenBank/DDBJ databases">
        <title>A novel genetic cassette of butanologenic Thermoanaerobacterium thermosaccharolyticum that directly convert cellulose to butanol.</title>
        <authorList>
            <person name="Li T."/>
            <person name="He J."/>
        </authorList>
    </citation>
    <scope>NUCLEOTIDE SEQUENCE [LARGE SCALE GENOMIC DNA]</scope>
    <source>
        <strain evidence="2 3">TG57</strain>
    </source>
</reference>
<dbReference type="PRINTS" id="PR00420">
    <property type="entry name" value="RNGMNOXGNASE"/>
</dbReference>
<evidence type="ECO:0000313" key="3">
    <source>
        <dbReference type="Proteomes" id="UP000214975"/>
    </source>
</evidence>
<dbReference type="Proteomes" id="UP000214975">
    <property type="component" value="Chromosome"/>
</dbReference>
<dbReference type="GO" id="GO:0016491">
    <property type="term" value="F:oxidoreductase activity"/>
    <property type="evidence" value="ECO:0007669"/>
    <property type="project" value="InterPro"/>
</dbReference>
<dbReference type="RefSeq" id="WP_094397016.1">
    <property type="nucleotide sequence ID" value="NZ_CP016893.1"/>
</dbReference>
<organism evidence="2 3">
    <name type="scientific">Thermoanaerobacterium thermosaccharolyticum</name>
    <name type="common">Clostridium thermosaccharolyticum</name>
    <dbReference type="NCBI Taxonomy" id="1517"/>
    <lineage>
        <taxon>Bacteria</taxon>
        <taxon>Bacillati</taxon>
        <taxon>Bacillota</taxon>
        <taxon>Clostridia</taxon>
        <taxon>Thermoanaerobacterales</taxon>
        <taxon>Thermoanaerobacteraceae</taxon>
        <taxon>Thermoanaerobacterium</taxon>
    </lineage>
</organism>
<dbReference type="PANTHER" id="PTHR42685">
    <property type="entry name" value="GERANYLGERANYL DIPHOSPHATE REDUCTASE"/>
    <property type="match status" value="1"/>
</dbReference>
<dbReference type="AlphaFoldDB" id="A0A223HXF6"/>
<dbReference type="InterPro" id="IPR023753">
    <property type="entry name" value="FAD/NAD-binding_dom"/>
</dbReference>
<protein>
    <submittedName>
        <fullName evidence="2">FAD dependent oxidoreductase</fullName>
    </submittedName>
</protein>
<proteinExistence type="predicted"/>
<gene>
    <name evidence="2" type="ORF">Thert_00941</name>
</gene>
<dbReference type="Gene3D" id="3.50.50.60">
    <property type="entry name" value="FAD/NAD(P)-binding domain"/>
    <property type="match status" value="1"/>
</dbReference>